<name>A0A1G7U9K4_CHIFI</name>
<evidence type="ECO:0000313" key="1">
    <source>
        <dbReference type="EMBL" id="SDG44256.1"/>
    </source>
</evidence>
<reference evidence="1 2" key="1">
    <citation type="submission" date="2016-10" db="EMBL/GenBank/DDBJ databases">
        <authorList>
            <person name="de Groot N.N."/>
        </authorList>
    </citation>
    <scope>NUCLEOTIDE SEQUENCE [LARGE SCALE GENOMIC DNA]</scope>
    <source>
        <strain evidence="1 2">DSM 527</strain>
    </source>
</reference>
<dbReference type="AlphaFoldDB" id="A0A1G7U9K4"/>
<evidence type="ECO:0000313" key="2">
    <source>
        <dbReference type="Proteomes" id="UP000199045"/>
    </source>
</evidence>
<dbReference type="EMBL" id="FNBN01000004">
    <property type="protein sequence ID" value="SDG44256.1"/>
    <property type="molecule type" value="Genomic_DNA"/>
</dbReference>
<organism evidence="1 2">
    <name type="scientific">Chitinophaga filiformis</name>
    <name type="common">Myxococcus filiformis</name>
    <name type="synonym">Flexibacter filiformis</name>
    <dbReference type="NCBI Taxonomy" id="104663"/>
    <lineage>
        <taxon>Bacteria</taxon>
        <taxon>Pseudomonadati</taxon>
        <taxon>Bacteroidota</taxon>
        <taxon>Chitinophagia</taxon>
        <taxon>Chitinophagales</taxon>
        <taxon>Chitinophagaceae</taxon>
        <taxon>Chitinophaga</taxon>
    </lineage>
</organism>
<accession>A0A1G7U9K4</accession>
<proteinExistence type="predicted"/>
<gene>
    <name evidence="1" type="ORF">SAMN04488121_104283</name>
</gene>
<dbReference type="Proteomes" id="UP000199045">
    <property type="component" value="Unassembled WGS sequence"/>
</dbReference>
<protein>
    <submittedName>
        <fullName evidence="1">Uncharacterized protein</fullName>
    </submittedName>
</protein>
<dbReference type="STRING" id="104663.SAMN04488121_104283"/>
<sequence length="34" mass="3908">MVLMIDLTILSAFLFQHTDEAVLAMAHRLFSMQI</sequence>